<feature type="domain" description="PWWP" evidence="22">
    <location>
        <begin position="124"/>
        <end position="190"/>
    </location>
</feature>
<dbReference type="RefSeq" id="XP_011503024.1">
    <property type="nucleotide sequence ID" value="XM_011504722.1"/>
</dbReference>
<dbReference type="InterPro" id="IPR050777">
    <property type="entry name" value="SET2_Histone-Lys_MeTrsfase"/>
</dbReference>
<dbReference type="CDD" id="cd15567">
    <property type="entry name" value="PHD4_NSD"/>
    <property type="match status" value="1"/>
</dbReference>
<evidence type="ECO:0000256" key="4">
    <source>
        <dbReference type="ARBA" id="ARBA00022553"/>
    </source>
</evidence>
<evidence type="ECO:0000256" key="13">
    <source>
        <dbReference type="ARBA" id="ARBA00023015"/>
    </source>
</evidence>
<feature type="compositionally biased region" description="Basic and acidic residues" evidence="18">
    <location>
        <begin position="495"/>
        <end position="511"/>
    </location>
</feature>
<reference evidence="26" key="1">
    <citation type="submission" date="2025-08" db="UniProtKB">
        <authorList>
            <consortium name="RefSeq"/>
        </authorList>
    </citation>
    <scope>IDENTIFICATION</scope>
</reference>
<evidence type="ECO:0000256" key="12">
    <source>
        <dbReference type="ARBA" id="ARBA00022853"/>
    </source>
</evidence>
<evidence type="ECO:0000259" key="20">
    <source>
        <dbReference type="PROSITE" id="PS50089"/>
    </source>
</evidence>
<dbReference type="InterPro" id="IPR003616">
    <property type="entry name" value="Post-SET_dom"/>
</dbReference>
<feature type="region of interest" description="Disordered" evidence="18">
    <location>
        <begin position="408"/>
        <end position="511"/>
    </location>
</feature>
<dbReference type="GO" id="GO:0016279">
    <property type="term" value="F:protein-lysine N-methyltransferase activity"/>
    <property type="evidence" value="ECO:0007669"/>
    <property type="project" value="UniProtKB-ARBA"/>
</dbReference>
<evidence type="ECO:0000259" key="23">
    <source>
        <dbReference type="PROSITE" id="PS50868"/>
    </source>
</evidence>
<dbReference type="CDD" id="cd15564">
    <property type="entry name" value="PHD1_NSD"/>
    <property type="match status" value="1"/>
</dbReference>
<evidence type="ECO:0000256" key="16">
    <source>
        <dbReference type="PROSITE-ProRule" id="PRU00175"/>
    </source>
</evidence>
<evidence type="ECO:0000313" key="25">
    <source>
        <dbReference type="Proteomes" id="UP000695007"/>
    </source>
</evidence>
<dbReference type="InterPro" id="IPR059153">
    <property type="entry name" value="NSD_PHD-1st"/>
</dbReference>
<accession>A0AAJ7E0C4</accession>
<evidence type="ECO:0000256" key="8">
    <source>
        <dbReference type="ARBA" id="ARBA00022723"/>
    </source>
</evidence>
<keyword evidence="5" id="KW-0489">Methyltransferase</keyword>
<dbReference type="SMART" id="SM00249">
    <property type="entry name" value="PHD"/>
    <property type="match status" value="4"/>
</dbReference>
<evidence type="ECO:0000256" key="1">
    <source>
        <dbReference type="ARBA" id="ARBA00004123"/>
    </source>
</evidence>
<feature type="coiled-coil region" evidence="17">
    <location>
        <begin position="278"/>
        <end position="305"/>
    </location>
</feature>
<evidence type="ECO:0000256" key="18">
    <source>
        <dbReference type="SAM" id="MobiDB-lite"/>
    </source>
</evidence>
<evidence type="ECO:0000256" key="5">
    <source>
        <dbReference type="ARBA" id="ARBA00022603"/>
    </source>
</evidence>
<dbReference type="Pfam" id="PF22908">
    <property type="entry name" value="PHD_NSD"/>
    <property type="match status" value="1"/>
</dbReference>
<keyword evidence="10 16" id="KW-0863">Zinc-finger</keyword>
<keyword evidence="12" id="KW-0156">Chromatin regulator</keyword>
<evidence type="ECO:0000259" key="22">
    <source>
        <dbReference type="PROSITE" id="PS50812"/>
    </source>
</evidence>
<dbReference type="PANTHER" id="PTHR22884">
    <property type="entry name" value="SET DOMAIN PROTEINS"/>
    <property type="match status" value="1"/>
</dbReference>
<keyword evidence="14" id="KW-0804">Transcription</keyword>
<dbReference type="SMART" id="SM00293">
    <property type="entry name" value="PWWP"/>
    <property type="match status" value="2"/>
</dbReference>
<dbReference type="InterPro" id="IPR013083">
    <property type="entry name" value="Znf_RING/FYVE/PHD"/>
</dbReference>
<keyword evidence="8" id="KW-0479">Metal-binding</keyword>
<evidence type="ECO:0000259" key="19">
    <source>
        <dbReference type="PROSITE" id="PS50016"/>
    </source>
</evidence>
<evidence type="ECO:0000256" key="9">
    <source>
        <dbReference type="ARBA" id="ARBA00022737"/>
    </source>
</evidence>
<evidence type="ECO:0000256" key="3">
    <source>
        <dbReference type="ARBA" id="ARBA00022454"/>
    </source>
</evidence>
<dbReference type="SMART" id="SM00508">
    <property type="entry name" value="PostSET"/>
    <property type="match status" value="1"/>
</dbReference>
<evidence type="ECO:0000256" key="17">
    <source>
        <dbReference type="SAM" id="Coils"/>
    </source>
</evidence>
<keyword evidence="13" id="KW-0805">Transcription regulation</keyword>
<dbReference type="CTD" id="43351"/>
<keyword evidence="17" id="KW-0175">Coiled coil</keyword>
<dbReference type="InterPro" id="IPR046341">
    <property type="entry name" value="SET_dom_sf"/>
</dbReference>
<feature type="compositionally biased region" description="Acidic residues" evidence="18">
    <location>
        <begin position="433"/>
        <end position="452"/>
    </location>
</feature>
<dbReference type="SUPFAM" id="SSF63748">
    <property type="entry name" value="Tudor/PWWP/MBT"/>
    <property type="match status" value="2"/>
</dbReference>
<dbReference type="InterPro" id="IPR041306">
    <property type="entry name" value="C5HCH"/>
</dbReference>
<dbReference type="Pfam" id="PF17907">
    <property type="entry name" value="AWS"/>
    <property type="match status" value="1"/>
</dbReference>
<dbReference type="InterPro" id="IPR001214">
    <property type="entry name" value="SET_dom"/>
</dbReference>
<feature type="domain" description="AWS" evidence="24">
    <location>
        <begin position="910"/>
        <end position="960"/>
    </location>
</feature>
<dbReference type="InterPro" id="IPR001841">
    <property type="entry name" value="Znf_RING"/>
</dbReference>
<evidence type="ECO:0000259" key="21">
    <source>
        <dbReference type="PROSITE" id="PS50280"/>
    </source>
</evidence>
<keyword evidence="25" id="KW-1185">Reference proteome</keyword>
<name>A0AAJ7E0C4_9HYME</name>
<evidence type="ECO:0000256" key="2">
    <source>
        <dbReference type="ARBA" id="ARBA00004286"/>
    </source>
</evidence>
<dbReference type="GO" id="GO:0032259">
    <property type="term" value="P:methylation"/>
    <property type="evidence" value="ECO:0007669"/>
    <property type="project" value="UniProtKB-KW"/>
</dbReference>
<dbReference type="Pfam" id="PF23004">
    <property type="entry name" value="PHDvar_NSD"/>
    <property type="match status" value="1"/>
</dbReference>
<dbReference type="GO" id="GO:0005634">
    <property type="term" value="C:nucleus"/>
    <property type="evidence" value="ECO:0007669"/>
    <property type="project" value="UniProtKB-SubCell"/>
</dbReference>
<feature type="compositionally biased region" description="Basic and acidic residues" evidence="18">
    <location>
        <begin position="1"/>
        <end position="12"/>
    </location>
</feature>
<evidence type="ECO:0000256" key="7">
    <source>
        <dbReference type="ARBA" id="ARBA00022691"/>
    </source>
</evidence>
<evidence type="ECO:0000256" key="14">
    <source>
        <dbReference type="ARBA" id="ARBA00023163"/>
    </source>
</evidence>
<sequence length="1340" mass="153088">MMNSHEEDDVKKNYSITEEQQKNVPIDQNESKSCSPLSRLSSGVTRYGRMVKTKSPSTVILDSPKNLKVPKNIKQEVIENEITIEETINMQRNFNNSFNGLVKEEGKEEIISIEDLQAKSPWTLGQLVWAKIGSFPFWPGVVTLDPSTMSFLSLKGNHKTKHCWVHVRYCADKGRHSWVPFSNIIPFLGIADFERRSKEITPDIKKKDPKHAAAYSIKPSMKLKWDDAVAEASGFMAKSVEARIELFRPKNNTKDSLNKSVGSCVKSDESNKKRKQGIANEEITLKKSKAEVEEVEEIEERIENKLTVENNVSLETPPTPPSSHKDSSDEAPISRKFRNKKMGKEGVFEIFCERNKEMAEQLDPEATEGDIKAYLLDLWENMSTQDRGKYRADYLQEEEMILYSMVMDEDEEDVDSEQESDKARRRRIKIEPETEELSDQDDINVSDQEETTSVESEILEKSVRRRKTKGRRESSDPEDIGSTESENTKKRKNKTEKEEFACKEDSSTHSLELGKRSRPYKLFKGMKNERVCQICEATGKLIRCKGPCYSYFHLSCVKPGESSPEPSEAGDLDENVAYRDDLREIKEKTKENSLREEEANFDDDNFKCIDCLSGVAPPCFVCHEREDERIKCSVLACGKHYHTECLKGWPQGHWQGDRLTCPYHICHTCVSDNPQNSHHRSANEKFARCVRCPSTYHASISCLPAGSNILTGSQIVCPKHYKSSHPPVNATWCFLCTEGGSLICCDTCPTSFHLECLGIDAPDGGFICEDCETGRLPLYGEVVWVKLGTYRWWPSLICYPQEIPSKIALRSHKVGEFCVMFLGTRDYYWVHRGKAFLFQDGDASTKVIGSKKVEESYRKALEEAKIIHERLMFEKAIAKDRDSYRHLKPPPYVKLKVNKPVGNVKIPEVDSMVACDCDSTKPNPCSPESDCLNRILLIECNPDACPAGTKCQNQLFVQRKYPTMKPVHTEERGWGLKTLEHINEGQFVIEYVGEIIDETEYKLRLHQKKERKNENYYFLTIDNNRMIDAEPKGNLSRFMNHSCQPNCETQKWTVNGDTRIGLFALRDIELGEELTFNYNLACDGETRKPCLCKAPNCSGFIGLKVSKQQISLVQQKKIEKAEKVKKQRKNRKNLICWNCNMKIENVDEAYRCDQKTCGKVYHPHCIAIEDGPDQIFHCPWHFCAECYKRTTIRCNYCCNAFCQVHVYGNLREHSQNGNLICYNHLTEYEEDNDIDMGEALMDDDGEDEGLISNEYSIDNEVSETLPTTSRFDEPSPRGAIVEVHPSSDEGDEEESQKEEGAVDKGNNSHAEIRNKRRIKQNATENDFTLDQIAAIIGIVK</sequence>
<comment type="subcellular location">
    <subcellularLocation>
        <location evidence="2">Chromosome</location>
    </subcellularLocation>
    <subcellularLocation>
        <location evidence="1">Nucleus</location>
    </subcellularLocation>
</comment>
<evidence type="ECO:0000256" key="6">
    <source>
        <dbReference type="ARBA" id="ARBA00022679"/>
    </source>
</evidence>
<dbReference type="GO" id="GO:0005694">
    <property type="term" value="C:chromosome"/>
    <property type="evidence" value="ECO:0007669"/>
    <property type="project" value="UniProtKB-SubCell"/>
</dbReference>
<dbReference type="PROSITE" id="PS51215">
    <property type="entry name" value="AWS"/>
    <property type="match status" value="1"/>
</dbReference>
<dbReference type="PROSITE" id="PS50868">
    <property type="entry name" value="POST_SET"/>
    <property type="match status" value="1"/>
</dbReference>
<dbReference type="InterPro" id="IPR000313">
    <property type="entry name" value="PWWP_dom"/>
</dbReference>
<dbReference type="GO" id="GO:0140938">
    <property type="term" value="F:histone H3 methyltransferase activity"/>
    <property type="evidence" value="ECO:0007669"/>
    <property type="project" value="UniProtKB-ARBA"/>
</dbReference>
<gene>
    <name evidence="26" type="primary">LOC105366317</name>
</gene>
<evidence type="ECO:0000256" key="11">
    <source>
        <dbReference type="ARBA" id="ARBA00022833"/>
    </source>
</evidence>
<dbReference type="Gene3D" id="3.30.40.10">
    <property type="entry name" value="Zinc/RING finger domain, C3HC4 (zinc finger)"/>
    <property type="match status" value="4"/>
</dbReference>
<dbReference type="Gene3D" id="2.30.30.140">
    <property type="match status" value="2"/>
</dbReference>
<dbReference type="SUPFAM" id="SSF82199">
    <property type="entry name" value="SET domain"/>
    <property type="match status" value="1"/>
</dbReference>
<dbReference type="SUPFAM" id="SSF57903">
    <property type="entry name" value="FYVE/PHD zinc finger"/>
    <property type="match status" value="2"/>
</dbReference>
<keyword evidence="15" id="KW-0539">Nucleus</keyword>
<dbReference type="Pfam" id="PF00855">
    <property type="entry name" value="PWWP"/>
    <property type="match status" value="2"/>
</dbReference>
<dbReference type="CDD" id="cd15565">
    <property type="entry name" value="PHD2_NSD"/>
    <property type="match status" value="1"/>
</dbReference>
<keyword evidence="9" id="KW-0677">Repeat</keyword>
<dbReference type="PROSITE" id="PS50016">
    <property type="entry name" value="ZF_PHD_2"/>
    <property type="match status" value="1"/>
</dbReference>
<organism evidence="25 26">
    <name type="scientific">Ceratosolen solmsi marchali</name>
    <dbReference type="NCBI Taxonomy" id="326594"/>
    <lineage>
        <taxon>Eukaryota</taxon>
        <taxon>Metazoa</taxon>
        <taxon>Ecdysozoa</taxon>
        <taxon>Arthropoda</taxon>
        <taxon>Hexapoda</taxon>
        <taxon>Insecta</taxon>
        <taxon>Pterygota</taxon>
        <taxon>Neoptera</taxon>
        <taxon>Endopterygota</taxon>
        <taxon>Hymenoptera</taxon>
        <taxon>Apocrita</taxon>
        <taxon>Proctotrupomorpha</taxon>
        <taxon>Chalcidoidea</taxon>
        <taxon>Agaonidae</taxon>
        <taxon>Agaoninae</taxon>
        <taxon>Ceratosolen</taxon>
    </lineage>
</organism>
<dbReference type="Proteomes" id="UP000695007">
    <property type="component" value="Unplaced"/>
</dbReference>
<dbReference type="InterPro" id="IPR006560">
    <property type="entry name" value="AWS_dom"/>
</dbReference>
<dbReference type="InterPro" id="IPR055198">
    <property type="entry name" value="NSD_PHD"/>
</dbReference>
<feature type="region of interest" description="Disordered" evidence="18">
    <location>
        <begin position="1264"/>
        <end position="1324"/>
    </location>
</feature>
<proteinExistence type="predicted"/>
<dbReference type="CDD" id="cd15566">
    <property type="entry name" value="PHD3_NSD"/>
    <property type="match status" value="1"/>
</dbReference>
<dbReference type="PROSITE" id="PS01359">
    <property type="entry name" value="ZF_PHD_1"/>
    <property type="match status" value="1"/>
</dbReference>
<keyword evidence="7" id="KW-0949">S-adenosyl-L-methionine</keyword>
<dbReference type="PROSITE" id="PS50280">
    <property type="entry name" value="SET"/>
    <property type="match status" value="1"/>
</dbReference>
<feature type="domain" description="PWWP" evidence="22">
    <location>
        <begin position="779"/>
        <end position="841"/>
    </location>
</feature>
<dbReference type="Pfam" id="PF00856">
    <property type="entry name" value="SET"/>
    <property type="match status" value="1"/>
</dbReference>
<feature type="domain" description="PHD-type" evidence="19">
    <location>
        <begin position="730"/>
        <end position="774"/>
    </location>
</feature>
<keyword evidence="4" id="KW-0597">Phosphoprotein</keyword>
<feature type="region of interest" description="Disordered" evidence="18">
    <location>
        <begin position="1"/>
        <end position="40"/>
    </location>
</feature>
<keyword evidence="6" id="KW-0808">Transferase</keyword>
<feature type="compositionally biased region" description="Acidic residues" evidence="18">
    <location>
        <begin position="408"/>
        <end position="418"/>
    </location>
</feature>
<evidence type="ECO:0000256" key="10">
    <source>
        <dbReference type="ARBA" id="ARBA00022771"/>
    </source>
</evidence>
<evidence type="ECO:0000313" key="26">
    <source>
        <dbReference type="RefSeq" id="XP_011503024.1"/>
    </source>
</evidence>
<dbReference type="SMART" id="SM00317">
    <property type="entry name" value="SET"/>
    <property type="match status" value="1"/>
</dbReference>
<evidence type="ECO:0000256" key="15">
    <source>
        <dbReference type="ARBA" id="ARBA00023242"/>
    </source>
</evidence>
<dbReference type="KEGG" id="csol:105366317"/>
<evidence type="ECO:0000259" key="24">
    <source>
        <dbReference type="PROSITE" id="PS51215"/>
    </source>
</evidence>
<dbReference type="SMART" id="SM00570">
    <property type="entry name" value="AWS"/>
    <property type="match status" value="1"/>
</dbReference>
<dbReference type="CDD" id="cd20144">
    <property type="entry name" value="PWWP_NSD_rpt1"/>
    <property type="match status" value="1"/>
</dbReference>
<dbReference type="GO" id="GO:0008270">
    <property type="term" value="F:zinc ion binding"/>
    <property type="evidence" value="ECO:0007669"/>
    <property type="project" value="UniProtKB-KW"/>
</dbReference>
<dbReference type="PROSITE" id="PS50812">
    <property type="entry name" value="PWWP"/>
    <property type="match status" value="2"/>
</dbReference>
<feature type="domain" description="RING-type" evidence="20">
    <location>
        <begin position="619"/>
        <end position="664"/>
    </location>
</feature>
<feature type="compositionally biased region" description="Low complexity" evidence="18">
    <location>
        <begin position="31"/>
        <end position="40"/>
    </location>
</feature>
<dbReference type="GeneID" id="105366317"/>
<dbReference type="Pfam" id="PF23011">
    <property type="entry name" value="PHD-1st_NSD"/>
    <property type="match status" value="2"/>
</dbReference>
<feature type="compositionally biased region" description="Polar residues" evidence="18">
    <location>
        <begin position="14"/>
        <end position="28"/>
    </location>
</feature>
<keyword evidence="3" id="KW-0158">Chromosome</keyword>
<dbReference type="CDD" id="cd05838">
    <property type="entry name" value="PWWP_NSD_rpt2"/>
    <property type="match status" value="1"/>
</dbReference>
<keyword evidence="11" id="KW-0862">Zinc</keyword>
<dbReference type="InterPro" id="IPR001965">
    <property type="entry name" value="Znf_PHD"/>
</dbReference>
<dbReference type="InterPro" id="IPR019786">
    <property type="entry name" value="Zinc_finger_PHD-type_CS"/>
</dbReference>
<feature type="region of interest" description="Disordered" evidence="18">
    <location>
        <begin position="308"/>
        <end position="338"/>
    </location>
</feature>
<dbReference type="Gene3D" id="2.170.270.10">
    <property type="entry name" value="SET domain"/>
    <property type="match status" value="1"/>
</dbReference>
<protein>
    <submittedName>
        <fullName evidence="26">Histone-lysine N-methyltransferase NSD2-like</fullName>
    </submittedName>
</protein>
<feature type="domain" description="Post-SET" evidence="23">
    <location>
        <begin position="1086"/>
        <end position="1102"/>
    </location>
</feature>
<dbReference type="InterPro" id="IPR055197">
    <property type="entry name" value="PHDvar_NSD"/>
</dbReference>
<dbReference type="PROSITE" id="PS50089">
    <property type="entry name" value="ZF_RING_2"/>
    <property type="match status" value="1"/>
</dbReference>
<feature type="domain" description="SET" evidence="21">
    <location>
        <begin position="962"/>
        <end position="1079"/>
    </location>
</feature>
<dbReference type="Pfam" id="PF17982">
    <property type="entry name" value="C5HCH"/>
    <property type="match status" value="1"/>
</dbReference>
<dbReference type="InterPro" id="IPR019787">
    <property type="entry name" value="Znf_PHD-finger"/>
</dbReference>
<dbReference type="InterPro" id="IPR011011">
    <property type="entry name" value="Znf_FYVE_PHD"/>
</dbReference>